<sequence>MPTYAWHGCFLFFTHTNTCACPGSQCFTCKSLCLSRIPTLCMQSIALEILTPAQPPDNANNSSHLSRLMMLHTQILMIVQAPKNSNNSLCRGSLRTTPKLPYAGGGSQCFTHKSLCFYRFPTLHMHIFMLLEVPNSSGNPLSLGSLPTILKIPHMTKINSM</sequence>
<dbReference type="EMBL" id="AVOT02007086">
    <property type="protein sequence ID" value="MBW0483127.1"/>
    <property type="molecule type" value="Genomic_DNA"/>
</dbReference>
<feature type="signal peptide" evidence="1">
    <location>
        <begin position="1"/>
        <end position="20"/>
    </location>
</feature>
<feature type="chain" id="PRO_5040149675" evidence="1">
    <location>
        <begin position="21"/>
        <end position="161"/>
    </location>
</feature>
<evidence type="ECO:0000313" key="3">
    <source>
        <dbReference type="Proteomes" id="UP000765509"/>
    </source>
</evidence>
<organism evidence="2 3">
    <name type="scientific">Austropuccinia psidii MF-1</name>
    <dbReference type="NCBI Taxonomy" id="1389203"/>
    <lineage>
        <taxon>Eukaryota</taxon>
        <taxon>Fungi</taxon>
        <taxon>Dikarya</taxon>
        <taxon>Basidiomycota</taxon>
        <taxon>Pucciniomycotina</taxon>
        <taxon>Pucciniomycetes</taxon>
        <taxon>Pucciniales</taxon>
        <taxon>Sphaerophragmiaceae</taxon>
        <taxon>Austropuccinia</taxon>
    </lineage>
</organism>
<dbReference type="Proteomes" id="UP000765509">
    <property type="component" value="Unassembled WGS sequence"/>
</dbReference>
<evidence type="ECO:0000256" key="1">
    <source>
        <dbReference type="SAM" id="SignalP"/>
    </source>
</evidence>
<gene>
    <name evidence="2" type="ORF">O181_022842</name>
</gene>
<protein>
    <submittedName>
        <fullName evidence="2">Uncharacterized protein</fullName>
    </submittedName>
</protein>
<proteinExistence type="predicted"/>
<keyword evidence="3" id="KW-1185">Reference proteome</keyword>
<keyword evidence="1" id="KW-0732">Signal</keyword>
<comment type="caution">
    <text evidence="2">The sequence shown here is derived from an EMBL/GenBank/DDBJ whole genome shotgun (WGS) entry which is preliminary data.</text>
</comment>
<name>A0A9Q3CGB7_9BASI</name>
<accession>A0A9Q3CGB7</accession>
<dbReference type="AlphaFoldDB" id="A0A9Q3CGB7"/>
<reference evidence="2" key="1">
    <citation type="submission" date="2021-03" db="EMBL/GenBank/DDBJ databases">
        <title>Draft genome sequence of rust myrtle Austropuccinia psidii MF-1, a brazilian biotype.</title>
        <authorList>
            <person name="Quecine M.C."/>
            <person name="Pachon D.M.R."/>
            <person name="Bonatelli M.L."/>
            <person name="Correr F.H."/>
            <person name="Franceschini L.M."/>
            <person name="Leite T.F."/>
            <person name="Margarido G.R.A."/>
            <person name="Almeida C.A."/>
            <person name="Ferrarezi J.A."/>
            <person name="Labate C.A."/>
        </authorList>
    </citation>
    <scope>NUCLEOTIDE SEQUENCE</scope>
    <source>
        <strain evidence="2">MF-1</strain>
    </source>
</reference>
<evidence type="ECO:0000313" key="2">
    <source>
        <dbReference type="EMBL" id="MBW0483127.1"/>
    </source>
</evidence>